<proteinExistence type="predicted"/>
<dbReference type="OrthoDB" id="6923856at2759"/>
<name>A0A8X6WTH5_9ARAC</name>
<comment type="caution">
    <text evidence="1">The sequence shown here is derived from an EMBL/GenBank/DDBJ whole genome shotgun (WGS) entry which is preliminary data.</text>
</comment>
<accession>A0A8X6WTH5</accession>
<evidence type="ECO:0000313" key="2">
    <source>
        <dbReference type="Proteomes" id="UP000886998"/>
    </source>
</evidence>
<dbReference type="Proteomes" id="UP000886998">
    <property type="component" value="Unassembled WGS sequence"/>
</dbReference>
<protein>
    <submittedName>
        <fullName evidence="1">Uncharacterized protein</fullName>
    </submittedName>
</protein>
<dbReference type="AlphaFoldDB" id="A0A8X6WTH5"/>
<dbReference type="EMBL" id="BMAV01001697">
    <property type="protein sequence ID" value="GFY40109.1"/>
    <property type="molecule type" value="Genomic_DNA"/>
</dbReference>
<organism evidence="1 2">
    <name type="scientific">Trichonephila inaurata madagascariensis</name>
    <dbReference type="NCBI Taxonomy" id="2747483"/>
    <lineage>
        <taxon>Eukaryota</taxon>
        <taxon>Metazoa</taxon>
        <taxon>Ecdysozoa</taxon>
        <taxon>Arthropoda</taxon>
        <taxon>Chelicerata</taxon>
        <taxon>Arachnida</taxon>
        <taxon>Araneae</taxon>
        <taxon>Araneomorphae</taxon>
        <taxon>Entelegynae</taxon>
        <taxon>Araneoidea</taxon>
        <taxon>Nephilidae</taxon>
        <taxon>Trichonephila</taxon>
        <taxon>Trichonephila inaurata</taxon>
    </lineage>
</organism>
<gene>
    <name evidence="1" type="ORF">TNIN_34261</name>
</gene>
<evidence type="ECO:0000313" key="1">
    <source>
        <dbReference type="EMBL" id="GFY40109.1"/>
    </source>
</evidence>
<keyword evidence="2" id="KW-1185">Reference proteome</keyword>
<sequence>MSRRPKYDYIEDLLSRLENGDTFLKTKRIWDNEDDHENPPLTMEEGLLGHLYNPSPGPSNCQPHSCLLGVSTWRQRSRERSREKA</sequence>
<reference evidence="1" key="1">
    <citation type="submission" date="2020-08" db="EMBL/GenBank/DDBJ databases">
        <title>Multicomponent nature underlies the extraordinary mechanical properties of spider dragline silk.</title>
        <authorList>
            <person name="Kono N."/>
            <person name="Nakamura H."/>
            <person name="Mori M."/>
            <person name="Yoshida Y."/>
            <person name="Ohtoshi R."/>
            <person name="Malay A.D."/>
            <person name="Moran D.A.P."/>
            <person name="Tomita M."/>
            <person name="Numata K."/>
            <person name="Arakawa K."/>
        </authorList>
    </citation>
    <scope>NUCLEOTIDE SEQUENCE</scope>
</reference>